<sequence>MCFIEKYGSSTSADAGSNLTNSKDDLVSGRKYWEDIIAICSQTPYCLYLYHGVELEDNKEASVVLLGFFDKAAGENKIRLLDVLQPEEETADAICTCIVDMLKKFRIPLMNLAVFYSNFPDHEDLLSGLKSLKPEIVSLCGLTDVAGQSCHSGVEKMKFSGLIVNLITKIYKHFPSFPASLQMLLEDVDLSNIRNVLTSQCSLFWRIVQKMTLAWSDLEKYFGSLDTDEKAICCHLRDPKIRLNVLFLSHALQPLCDFQENIDRGVSVTQLLQDASQLLRFYTASFLRPNTAELFHKRGKTSFVQDTVGHLPRREVKVGKHAADFLQQSSEELTEYLETFHSSVISFYTTVTVNIVERLPFPESCLRNLSLVLSPGKKLEVTGKIVQDLGVCFGVCPSPGNTSLLLDEFLEYQFLDEGDTHPADQSVEQYWKTELRIMGKTSSFGKLIVSLLALPRTLKKEIIFEQ</sequence>
<gene>
    <name evidence="1" type="ORF">M9458_046600</name>
</gene>
<organism evidence="1 2">
    <name type="scientific">Cirrhinus mrigala</name>
    <name type="common">Mrigala</name>
    <dbReference type="NCBI Taxonomy" id="683832"/>
    <lineage>
        <taxon>Eukaryota</taxon>
        <taxon>Metazoa</taxon>
        <taxon>Chordata</taxon>
        <taxon>Craniata</taxon>
        <taxon>Vertebrata</taxon>
        <taxon>Euteleostomi</taxon>
        <taxon>Actinopterygii</taxon>
        <taxon>Neopterygii</taxon>
        <taxon>Teleostei</taxon>
        <taxon>Ostariophysi</taxon>
        <taxon>Cypriniformes</taxon>
        <taxon>Cyprinidae</taxon>
        <taxon>Labeoninae</taxon>
        <taxon>Labeonini</taxon>
        <taxon>Cirrhinus</taxon>
    </lineage>
</organism>
<feature type="non-terminal residue" evidence="1">
    <location>
        <position position="466"/>
    </location>
</feature>
<accession>A0ABD0N8V0</accession>
<comment type="caution">
    <text evidence="1">The sequence shown here is derived from an EMBL/GenBank/DDBJ whole genome shotgun (WGS) entry which is preliminary data.</text>
</comment>
<dbReference type="AlphaFoldDB" id="A0ABD0N8V0"/>
<evidence type="ECO:0000313" key="2">
    <source>
        <dbReference type="Proteomes" id="UP001529510"/>
    </source>
</evidence>
<keyword evidence="2" id="KW-1185">Reference proteome</keyword>
<dbReference type="Proteomes" id="UP001529510">
    <property type="component" value="Unassembled WGS sequence"/>
</dbReference>
<proteinExistence type="predicted"/>
<evidence type="ECO:0000313" key="1">
    <source>
        <dbReference type="EMBL" id="KAL0158524.1"/>
    </source>
</evidence>
<dbReference type="EMBL" id="JAMKFB020000023">
    <property type="protein sequence ID" value="KAL0158524.1"/>
    <property type="molecule type" value="Genomic_DNA"/>
</dbReference>
<protein>
    <submittedName>
        <fullName evidence="1">Uncharacterized protein</fullName>
    </submittedName>
</protein>
<reference evidence="1 2" key="1">
    <citation type="submission" date="2024-05" db="EMBL/GenBank/DDBJ databases">
        <title>Genome sequencing and assembly of Indian major carp, Cirrhinus mrigala (Hamilton, 1822).</title>
        <authorList>
            <person name="Mohindra V."/>
            <person name="Chowdhury L.M."/>
            <person name="Lal K."/>
            <person name="Jena J.K."/>
        </authorList>
    </citation>
    <scope>NUCLEOTIDE SEQUENCE [LARGE SCALE GENOMIC DNA]</scope>
    <source>
        <strain evidence="1">CM1030</strain>
        <tissue evidence="1">Blood</tissue>
    </source>
</reference>
<name>A0ABD0N8V0_CIRMR</name>